<keyword evidence="4 6" id="KW-0493">Microtubule</keyword>
<dbReference type="GO" id="GO:0007020">
    <property type="term" value="P:microtubule nucleation"/>
    <property type="evidence" value="ECO:0007669"/>
    <property type="project" value="InterPro"/>
</dbReference>
<dbReference type="EMBL" id="UYSG01011033">
    <property type="protein sequence ID" value="VDL60446.1"/>
    <property type="molecule type" value="Genomic_DNA"/>
</dbReference>
<dbReference type="InterPro" id="IPR007860">
    <property type="entry name" value="DNA_mmatch_repair_MutS_con_dom"/>
</dbReference>
<dbReference type="Pfam" id="PF05192">
    <property type="entry name" value="MutS_III"/>
    <property type="match status" value="1"/>
</dbReference>
<protein>
    <recommendedName>
        <fullName evidence="6">Gamma-tubulin complex component</fullName>
    </recommendedName>
</protein>
<keyword evidence="3 6" id="KW-0963">Cytoplasm</keyword>
<evidence type="ECO:0000256" key="6">
    <source>
        <dbReference type="RuleBase" id="RU363050"/>
    </source>
</evidence>
<dbReference type="GO" id="GO:0030983">
    <property type="term" value="F:mismatched DNA binding"/>
    <property type="evidence" value="ECO:0007669"/>
    <property type="project" value="InterPro"/>
</dbReference>
<organism evidence="13">
    <name type="scientific">Hymenolepis diminuta</name>
    <name type="common">Rat tapeworm</name>
    <dbReference type="NCBI Taxonomy" id="6216"/>
    <lineage>
        <taxon>Eukaryota</taxon>
        <taxon>Metazoa</taxon>
        <taxon>Spiralia</taxon>
        <taxon>Lophotrochozoa</taxon>
        <taxon>Platyhelminthes</taxon>
        <taxon>Cestoda</taxon>
        <taxon>Eucestoda</taxon>
        <taxon>Cyclophyllidea</taxon>
        <taxon>Hymenolepididae</taxon>
        <taxon>Hymenolepis</taxon>
    </lineage>
</organism>
<feature type="domain" description="DNA mismatch repair protein MutS core" evidence="9">
    <location>
        <begin position="871"/>
        <end position="965"/>
    </location>
</feature>
<dbReference type="SUPFAM" id="SSF48334">
    <property type="entry name" value="DNA repair protein MutS, domain III"/>
    <property type="match status" value="1"/>
</dbReference>
<evidence type="ECO:0000256" key="5">
    <source>
        <dbReference type="ARBA" id="ARBA00023212"/>
    </source>
</evidence>
<dbReference type="InterPro" id="IPR007696">
    <property type="entry name" value="DNA_mismatch_repair_MutS_core"/>
</dbReference>
<evidence type="ECO:0000256" key="3">
    <source>
        <dbReference type="ARBA" id="ARBA00022490"/>
    </source>
</evidence>
<feature type="domain" description="DNA mismatch repair protein MutS connector" evidence="8">
    <location>
        <begin position="697"/>
        <end position="774"/>
    </location>
</feature>
<evidence type="ECO:0000256" key="1">
    <source>
        <dbReference type="ARBA" id="ARBA00004267"/>
    </source>
</evidence>
<evidence type="ECO:0000313" key="11">
    <source>
        <dbReference type="EMBL" id="VDL60446.1"/>
    </source>
</evidence>
<reference evidence="13" key="1">
    <citation type="submission" date="2017-02" db="UniProtKB">
        <authorList>
            <consortium name="WormBaseParasite"/>
        </authorList>
    </citation>
    <scope>IDENTIFICATION</scope>
</reference>
<proteinExistence type="inferred from homology"/>
<dbReference type="GO" id="GO:0051321">
    <property type="term" value="P:meiotic cell cycle"/>
    <property type="evidence" value="ECO:0007669"/>
    <property type="project" value="TreeGrafter"/>
</dbReference>
<comment type="similarity">
    <text evidence="2 6">Belongs to the TUBGCP family.</text>
</comment>
<dbReference type="InterPro" id="IPR041470">
    <property type="entry name" value="GCP_N"/>
</dbReference>
<gene>
    <name evidence="11" type="ORF">HDID_LOCUS8128</name>
</gene>
<dbReference type="GO" id="GO:0000278">
    <property type="term" value="P:mitotic cell cycle"/>
    <property type="evidence" value="ECO:0007669"/>
    <property type="project" value="TreeGrafter"/>
</dbReference>
<dbReference type="GO" id="GO:0043015">
    <property type="term" value="F:gamma-tubulin binding"/>
    <property type="evidence" value="ECO:0007669"/>
    <property type="project" value="InterPro"/>
</dbReference>
<dbReference type="GO" id="GO:0000922">
    <property type="term" value="C:spindle pole"/>
    <property type="evidence" value="ECO:0007669"/>
    <property type="project" value="InterPro"/>
</dbReference>
<dbReference type="Gene3D" id="3.40.1170.10">
    <property type="entry name" value="DNA repair protein MutS, domain I"/>
    <property type="match status" value="1"/>
</dbReference>
<dbReference type="InterPro" id="IPR040457">
    <property type="entry name" value="GCP_C"/>
</dbReference>
<dbReference type="WBParaSite" id="HDID_0000813001-mRNA-1">
    <property type="protein sequence ID" value="HDID_0000813001-mRNA-1"/>
    <property type="gene ID" value="HDID_0000813001"/>
</dbReference>
<evidence type="ECO:0000256" key="4">
    <source>
        <dbReference type="ARBA" id="ARBA00022701"/>
    </source>
</evidence>
<evidence type="ECO:0000259" key="7">
    <source>
        <dbReference type="Pfam" id="PF04130"/>
    </source>
</evidence>
<dbReference type="GO" id="GO:0031122">
    <property type="term" value="P:cytoplasmic microtubule organization"/>
    <property type="evidence" value="ECO:0007669"/>
    <property type="project" value="TreeGrafter"/>
</dbReference>
<feature type="domain" description="Gamma tubulin complex component protein N-terminal" evidence="10">
    <location>
        <begin position="2"/>
        <end position="277"/>
    </location>
</feature>
<dbReference type="PANTHER" id="PTHR19302">
    <property type="entry name" value="GAMMA TUBULIN COMPLEX PROTEIN"/>
    <property type="match status" value="1"/>
</dbReference>
<comment type="subcellular location">
    <subcellularLocation>
        <location evidence="1 6">Cytoplasm</location>
        <location evidence="1 6">Cytoskeleton</location>
        <location evidence="1 6">Microtubule organizing center</location>
    </subcellularLocation>
</comment>
<evidence type="ECO:0000259" key="10">
    <source>
        <dbReference type="Pfam" id="PF17681"/>
    </source>
</evidence>
<dbReference type="Gene3D" id="1.20.120.1900">
    <property type="entry name" value="Gamma-tubulin complex, C-terminal domain"/>
    <property type="match status" value="1"/>
</dbReference>
<dbReference type="Gene3D" id="3.30.420.110">
    <property type="entry name" value="MutS, connector domain"/>
    <property type="match status" value="1"/>
</dbReference>
<dbReference type="Pfam" id="PF04130">
    <property type="entry name" value="GCP_C_terminal"/>
    <property type="match status" value="1"/>
</dbReference>
<dbReference type="Gene3D" id="1.10.1420.10">
    <property type="match status" value="1"/>
</dbReference>
<dbReference type="InterPro" id="IPR036187">
    <property type="entry name" value="DNA_mismatch_repair_MutS_sf"/>
</dbReference>
<keyword evidence="5 6" id="KW-0206">Cytoskeleton</keyword>
<dbReference type="InterPro" id="IPR016151">
    <property type="entry name" value="DNA_mismatch_repair_MutS_N"/>
</dbReference>
<dbReference type="Pfam" id="PF05188">
    <property type="entry name" value="MutS_II"/>
    <property type="match status" value="1"/>
</dbReference>
<evidence type="ECO:0000256" key="2">
    <source>
        <dbReference type="ARBA" id="ARBA00010337"/>
    </source>
</evidence>
<dbReference type="GO" id="GO:0005874">
    <property type="term" value="C:microtubule"/>
    <property type="evidence" value="ECO:0007669"/>
    <property type="project" value="UniProtKB-KW"/>
</dbReference>
<dbReference type="AlphaFoldDB" id="A0A0R3SS84"/>
<dbReference type="GO" id="GO:0000930">
    <property type="term" value="C:gamma-tubulin complex"/>
    <property type="evidence" value="ECO:0007669"/>
    <property type="project" value="TreeGrafter"/>
</dbReference>
<accession>A0A0R3SS84</accession>
<dbReference type="GO" id="GO:0006298">
    <property type="term" value="P:mismatch repair"/>
    <property type="evidence" value="ECO:0007669"/>
    <property type="project" value="InterPro"/>
</dbReference>
<dbReference type="OrthoDB" id="295033at2759"/>
<reference evidence="11 12" key="2">
    <citation type="submission" date="2018-11" db="EMBL/GenBank/DDBJ databases">
        <authorList>
            <consortium name="Pathogen Informatics"/>
        </authorList>
    </citation>
    <scope>NUCLEOTIDE SEQUENCE [LARGE SCALE GENOMIC DNA]</scope>
</reference>
<dbReference type="Proteomes" id="UP000274504">
    <property type="component" value="Unassembled WGS sequence"/>
</dbReference>
<dbReference type="InterPro" id="IPR042241">
    <property type="entry name" value="GCP_C_sf"/>
</dbReference>
<dbReference type="InterPro" id="IPR036678">
    <property type="entry name" value="MutS_con_dom_sf"/>
</dbReference>
<sequence>MLHELLFSLLGYPGDICTVVREGNSSTDPKCRVKLISEKLPFITPSEIQLIIQILQIGGSYVRLKDFIKKFTMPGSGSVYLSNLAFGMDEVLTQYRDMISSVERDLLKTPSLGVTYILSKVEPYRSTLHNLCKILEGSIKRFQQNGCVIDSLVTIERTPPVTVICRHLLRVFRSQLSEWLIFGSVNDPYGEFFINSDGEFIADKYPTILPPSLANDILFAGKAVQKGDAHLSQKLEERFFKRFEEIADADLLGDIDVEVENLVHDIWGFISAERWRHMSEDFGLLEHLHLARDVLLLGRGELFGSFLENLLVDGRYILDSPISSSASEVRNLCHAVNVAFLSAARSVGFDEERLAKRFKLTLSMKPSKGIEAALDSQVESSEQQSSSTQLPIFTSWDCLRFNFVSVPTGLESVFTESARVSYGRLFTLLLTVRRTQHLLKNTWRIHKHNMPSQHHFQRMVFFVDHLLSYLQTDVISVAFDKLMKTFEVVQSGESSYKDLGNVEAFHETFLSNLESQAFLHHARIYSLILRLLYECRKYCNFCTLRSNSAEILASFEHLAYSLFAALSAASPMMSSGKSTRKGRSENLLTQIKFQGTVMENFTVHFCDAIFIAQNFYKNTGSIRTLTIGGRSVPSLLVPKKDKDIFRFVLLSKQYRVELYSLENGEWILSNQASPGNLTEMEDYLFLSESESEDSTLLSIFAKFSNDECVISLAFCHLEDHRFIIGQFVDSSLLPNLETAILQLGVKECIVPSGLLNADANTSKLKNSDRSGHLPYLQMVLERSSVLITELDKTEYFSSDPSDELNMLLKHNSATSADIPNLFQAKSELAESFLCLGAIFKFLRLQSNEALAHTFTLSRFSLDNHVRLDSAALNALHLLPAAGESVNKYDSVYGVLNHCRTPQGQRLLTQWLRQPLTDVAKINERLDLVEAFVEDSSLRHTFHETFLRRVPDLPRLARRLQMSKAKLQVS</sequence>
<dbReference type="STRING" id="6216.A0A0R3SS84"/>
<feature type="domain" description="Gamma tubulin complex component C-terminal" evidence="7">
    <location>
        <begin position="284"/>
        <end position="544"/>
    </location>
</feature>
<dbReference type="GO" id="GO:0051011">
    <property type="term" value="F:microtubule minus-end binding"/>
    <property type="evidence" value="ECO:0007669"/>
    <property type="project" value="TreeGrafter"/>
</dbReference>
<evidence type="ECO:0000313" key="12">
    <source>
        <dbReference type="Proteomes" id="UP000274504"/>
    </source>
</evidence>
<dbReference type="InterPro" id="IPR007259">
    <property type="entry name" value="GCP"/>
</dbReference>
<dbReference type="PANTHER" id="PTHR19302:SF27">
    <property type="entry name" value="GAMMA-TUBULIN COMPLEX COMPONENT 4"/>
    <property type="match status" value="1"/>
</dbReference>
<evidence type="ECO:0000259" key="9">
    <source>
        <dbReference type="Pfam" id="PF05192"/>
    </source>
</evidence>
<evidence type="ECO:0000259" key="8">
    <source>
        <dbReference type="Pfam" id="PF05188"/>
    </source>
</evidence>
<dbReference type="GO" id="GO:0005524">
    <property type="term" value="F:ATP binding"/>
    <property type="evidence" value="ECO:0007669"/>
    <property type="project" value="InterPro"/>
</dbReference>
<dbReference type="Pfam" id="PF17681">
    <property type="entry name" value="GCP_N_terminal"/>
    <property type="match status" value="1"/>
</dbReference>
<name>A0A0R3SS84_HYMDI</name>
<dbReference type="GO" id="GO:0051225">
    <property type="term" value="P:spindle assembly"/>
    <property type="evidence" value="ECO:0007669"/>
    <property type="project" value="TreeGrafter"/>
</dbReference>
<evidence type="ECO:0000313" key="13">
    <source>
        <dbReference type="WBParaSite" id="HDID_0000813001-mRNA-1"/>
    </source>
</evidence>